<accession>A0ABR7NRH3</accession>
<dbReference type="InterPro" id="IPR051011">
    <property type="entry name" value="Metal_resp_trans_reg"/>
</dbReference>
<evidence type="ECO:0000256" key="2">
    <source>
        <dbReference type="ARBA" id="ARBA00023125"/>
    </source>
</evidence>
<feature type="domain" description="HTH arsR-type" evidence="4">
    <location>
        <begin position="31"/>
        <end position="123"/>
    </location>
</feature>
<keyword evidence="2" id="KW-0238">DNA-binding</keyword>
<dbReference type="InterPro" id="IPR036390">
    <property type="entry name" value="WH_DNA-bd_sf"/>
</dbReference>
<dbReference type="EMBL" id="JACRTJ010000013">
    <property type="protein sequence ID" value="MBC8598715.1"/>
    <property type="molecule type" value="Genomic_DNA"/>
</dbReference>
<keyword evidence="6" id="KW-1185">Reference proteome</keyword>
<dbReference type="InterPro" id="IPR036388">
    <property type="entry name" value="WH-like_DNA-bd_sf"/>
</dbReference>
<dbReference type="InterPro" id="IPR011991">
    <property type="entry name" value="ArsR-like_HTH"/>
</dbReference>
<organism evidence="5 6">
    <name type="scientific">Enterocloster hominis</name>
    <name type="common">ex Liu et al. 2021</name>
    <dbReference type="NCBI Taxonomy" id="2763663"/>
    <lineage>
        <taxon>Bacteria</taxon>
        <taxon>Bacillati</taxon>
        <taxon>Bacillota</taxon>
        <taxon>Clostridia</taxon>
        <taxon>Lachnospirales</taxon>
        <taxon>Lachnospiraceae</taxon>
        <taxon>Enterocloster</taxon>
    </lineage>
</organism>
<evidence type="ECO:0000313" key="6">
    <source>
        <dbReference type="Proteomes" id="UP000647491"/>
    </source>
</evidence>
<reference evidence="5 6" key="1">
    <citation type="submission" date="2020-08" db="EMBL/GenBank/DDBJ databases">
        <title>Genome public.</title>
        <authorList>
            <person name="Liu C."/>
            <person name="Sun Q."/>
        </authorList>
    </citation>
    <scope>NUCLEOTIDE SEQUENCE [LARGE SCALE GENOMIC DNA]</scope>
    <source>
        <strain evidence="5 6">BX10</strain>
    </source>
</reference>
<keyword evidence="3" id="KW-0804">Transcription</keyword>
<evidence type="ECO:0000256" key="3">
    <source>
        <dbReference type="ARBA" id="ARBA00023163"/>
    </source>
</evidence>
<dbReference type="PROSITE" id="PS50987">
    <property type="entry name" value="HTH_ARSR_2"/>
    <property type="match status" value="1"/>
</dbReference>
<dbReference type="SMART" id="SM00418">
    <property type="entry name" value="HTH_ARSR"/>
    <property type="match status" value="1"/>
</dbReference>
<dbReference type="Pfam" id="PF01022">
    <property type="entry name" value="HTH_5"/>
    <property type="match status" value="1"/>
</dbReference>
<dbReference type="RefSeq" id="WP_022273375.1">
    <property type="nucleotide sequence ID" value="NZ_JACRTJ010000013.1"/>
</dbReference>
<keyword evidence="1" id="KW-0805">Transcription regulation</keyword>
<dbReference type="SUPFAM" id="SSF46785">
    <property type="entry name" value="Winged helix' DNA-binding domain"/>
    <property type="match status" value="1"/>
</dbReference>
<dbReference type="Proteomes" id="UP000647491">
    <property type="component" value="Unassembled WGS sequence"/>
</dbReference>
<evidence type="ECO:0000259" key="4">
    <source>
        <dbReference type="PROSITE" id="PS50987"/>
    </source>
</evidence>
<dbReference type="Gene3D" id="1.10.10.10">
    <property type="entry name" value="Winged helix-like DNA-binding domain superfamily/Winged helix DNA-binding domain"/>
    <property type="match status" value="1"/>
</dbReference>
<dbReference type="CDD" id="cd00090">
    <property type="entry name" value="HTH_ARSR"/>
    <property type="match status" value="1"/>
</dbReference>
<dbReference type="InterPro" id="IPR001845">
    <property type="entry name" value="HTH_ArsR_DNA-bd_dom"/>
</dbReference>
<gene>
    <name evidence="5" type="ORF">H8708_05620</name>
</gene>
<evidence type="ECO:0000313" key="5">
    <source>
        <dbReference type="EMBL" id="MBC8598715.1"/>
    </source>
</evidence>
<protein>
    <submittedName>
        <fullName evidence="5">Metalloregulator ArsR/SmtB family transcription factor</fullName>
    </submittedName>
</protein>
<dbReference type="PRINTS" id="PR00778">
    <property type="entry name" value="HTHARSR"/>
</dbReference>
<dbReference type="PANTHER" id="PTHR43132:SF6">
    <property type="entry name" value="HTH-TYPE TRANSCRIPTIONAL REPRESSOR CZRA"/>
    <property type="match status" value="1"/>
</dbReference>
<evidence type="ECO:0000256" key="1">
    <source>
        <dbReference type="ARBA" id="ARBA00023015"/>
    </source>
</evidence>
<comment type="caution">
    <text evidence="5">The sequence shown here is derived from an EMBL/GenBank/DDBJ whole genome shotgun (WGS) entry which is preliminary data.</text>
</comment>
<sequence>MGRKEDEKIAPHCDFIHVHEQVVKQVMDVMPQGDELQQLAEFFRVFGDSTRIRILYALSQSELCVCDIASLLNMGQSAISHQLRILKQMRLVKFRRDGRSVLYSLADSHIETILAQGMEHIGE</sequence>
<dbReference type="NCBIfam" id="NF033788">
    <property type="entry name" value="HTH_metalloreg"/>
    <property type="match status" value="1"/>
</dbReference>
<dbReference type="PANTHER" id="PTHR43132">
    <property type="entry name" value="ARSENICAL RESISTANCE OPERON REPRESSOR ARSR-RELATED"/>
    <property type="match status" value="1"/>
</dbReference>
<proteinExistence type="predicted"/>
<name>A0ABR7NRH3_9FIRM</name>